<comment type="cofactor">
    <cofactor evidence="1">
        <name>Zn(2+)</name>
        <dbReference type="ChEBI" id="CHEBI:29105"/>
    </cofactor>
</comment>
<protein>
    <recommendedName>
        <fullName evidence="5">DNA repair protein RAD50</fullName>
    </recommendedName>
</protein>
<dbReference type="SUPFAM" id="SSF52540">
    <property type="entry name" value="P-loop containing nucleoside triphosphate hydrolases"/>
    <property type="match status" value="1"/>
</dbReference>
<evidence type="ECO:0000256" key="12">
    <source>
        <dbReference type="ARBA" id="ARBA00023204"/>
    </source>
</evidence>
<evidence type="ECO:0000256" key="16">
    <source>
        <dbReference type="SAM" id="MobiDB-lite"/>
    </source>
</evidence>
<evidence type="ECO:0000256" key="10">
    <source>
        <dbReference type="ARBA" id="ARBA00022833"/>
    </source>
</evidence>
<accession>A0A162YTL1</accession>
<dbReference type="InterPro" id="IPR027417">
    <property type="entry name" value="P-loop_NTPase"/>
</dbReference>
<proteinExistence type="inferred from homology"/>
<sequence length="1306" mass="150184">MSKIDRMMIQGIRSFGPEKGETIVFTTPLTLIVGWNGSGKTTIIESLRYATTGDLPPNSKKGGAFIHDPKLRNEKELLAQVKLSFRSSSGVRMVATRNLQVTVTKNGRSQKTLEGSLLMLKDGEKHSISTRVAELDQIIPQYLGVSKAILDNVIFCHQEESLWPLSDASTLKKKFDEIFEAMKYTKAIENIKMIRKDRNVELGQLKIIEANAKEDKDRAGKSEKRQAALFDEIEQLRGEYEKIDGECTQAQLKANEAYNHAARYEQILAQLNGKRITFSANKDSVDELQDNLKQMAESDDELQEMLDQYEERIATYATQQDDSRQQYGDLKEELQQSRNSLGAKQGEIGKYEAQKEQHDRQIQLRENIIKETAKRHSIRGYDYDITEKHISDFQQVLSRMSRDQNKSLDRAREDAQRELREAQNDLNELNTRKSNLNQGKESARTTITSNDKRISDLQRSMNHIKADEGSEAILQDKKRETEEQLNNANSEAASGRFNERIQEVSETVRILEDKKERLTAELGDATKQARESASIDYTRNELQSQQHSLEKMKKVHNKRISQLVDPDWDPSTLETTFQSVFSEKSAKVKEATSRRDITQTKLDNVHFQMSSLESQLKKKRAELQQYERTVKEAIQKDDISDFDETLQQLEDDYDATSTDKAKFEAQIEYMRQCLMTAERDNTCRLCARALHDDRSQHFTAAGFIEKLNRIIEKAEINMQGDNAEELLTELEAARNAKPSYELATRLRDSDLPALQKDLAKLSTERDNANKQLEDQDAAIHDLETEKQDVESLSRDVQTIVHNYNEIIKLEAQVKDLSQKQTTAGLSRGIDAVQADMKKITDESRNARNALDQLTSERDKSRNLITTLELRIRDINADLNNAQSKLKEKRALSERIEELRTESSNQRETMRGFDRDVEIVVPEIEQAQYKYDDINRRGNEKVQRAHDEASKLSDSVRQLTQADGEINAYIDRGGPQQLARTHRDIENLQGEIARIESEMMEVTRKVKKIEDTMRDTEMTKRSISDNLRYRKAKRALETLQIEIEKLEEHGAERDKDHYEREAQHWDTRYHQLNTSKTSVERDMKNKDDQLTELMEEYKSLYEKAANGYREAHIKVETTKAAIEDLGRYAGALDKAIIQYHALKMEEINRIIAELWRNAYQGTDVDTIRIAGDSDAKGNSLYNYRVVMVKQDTEMDMRGRCSSGQKVLASIVIRLALAECFGTNCGLIALDEPTTNLDQQNIQGLAQSLSHIIQMRRKQANFQLLVITHDEQFLREMNCADYTDVYWRVGRDASQESFIERQNIAEVS</sequence>
<reference evidence="18 19" key="1">
    <citation type="journal article" date="2016" name="Sci. Rep.">
        <title>Draft genome sequencing and secretome analysis of fungal phytopathogen Ascochyta rabiei provides insight into the necrotrophic effector repertoire.</title>
        <authorList>
            <person name="Verma S."/>
            <person name="Gazara R.K."/>
            <person name="Nizam S."/>
            <person name="Parween S."/>
            <person name="Chattopadhyay D."/>
            <person name="Verma P.K."/>
        </authorList>
    </citation>
    <scope>NUCLEOTIDE SEQUENCE [LARGE SCALE GENOMIC DNA]</scope>
    <source>
        <strain evidence="18 19">ArDII</strain>
    </source>
</reference>
<comment type="catalytic activity">
    <reaction evidence="14">
        <text>ATP + H2O = ADP + phosphate + H(+)</text>
        <dbReference type="Rhea" id="RHEA:13065"/>
        <dbReference type="ChEBI" id="CHEBI:15377"/>
        <dbReference type="ChEBI" id="CHEBI:15378"/>
        <dbReference type="ChEBI" id="CHEBI:30616"/>
        <dbReference type="ChEBI" id="CHEBI:43474"/>
        <dbReference type="ChEBI" id="CHEBI:456216"/>
    </reaction>
</comment>
<dbReference type="PANTHER" id="PTHR18867">
    <property type="entry name" value="RAD50"/>
    <property type="match status" value="1"/>
</dbReference>
<feature type="coiled-coil region" evidence="15">
    <location>
        <begin position="471"/>
        <end position="528"/>
    </location>
</feature>
<evidence type="ECO:0000313" key="18">
    <source>
        <dbReference type="EMBL" id="KZM20220.1"/>
    </source>
</evidence>
<feature type="region of interest" description="Disordered" evidence="16">
    <location>
        <begin position="317"/>
        <end position="345"/>
    </location>
</feature>
<dbReference type="GO" id="GO:0043047">
    <property type="term" value="F:single-stranded telomeric DNA binding"/>
    <property type="evidence" value="ECO:0007669"/>
    <property type="project" value="TreeGrafter"/>
</dbReference>
<keyword evidence="6" id="KW-0158">Chromosome</keyword>
<dbReference type="NCBIfam" id="TIGR00606">
    <property type="entry name" value="rad50"/>
    <property type="match status" value="1"/>
</dbReference>
<dbReference type="Gene3D" id="1.10.287.1490">
    <property type="match status" value="1"/>
</dbReference>
<evidence type="ECO:0000256" key="13">
    <source>
        <dbReference type="ARBA" id="ARBA00023242"/>
    </source>
</evidence>
<dbReference type="GO" id="GO:0007004">
    <property type="term" value="P:telomere maintenance via telomerase"/>
    <property type="evidence" value="ECO:0007669"/>
    <property type="project" value="TreeGrafter"/>
</dbReference>
<keyword evidence="19" id="KW-1185">Reference proteome</keyword>
<dbReference type="Pfam" id="PF13558">
    <property type="entry name" value="SbcC_Walker_B"/>
    <property type="match status" value="1"/>
</dbReference>
<evidence type="ECO:0000256" key="14">
    <source>
        <dbReference type="ARBA" id="ARBA00049360"/>
    </source>
</evidence>
<evidence type="ECO:0000259" key="17">
    <source>
        <dbReference type="Pfam" id="PF13476"/>
    </source>
</evidence>
<dbReference type="Gene3D" id="3.40.50.300">
    <property type="entry name" value="P-loop containing nucleotide triphosphate hydrolases"/>
    <property type="match status" value="2"/>
</dbReference>
<comment type="subcellular location">
    <subcellularLocation>
        <location evidence="3">Chromosome</location>
    </subcellularLocation>
    <subcellularLocation>
        <location evidence="2">Nucleus</location>
    </subcellularLocation>
</comment>
<dbReference type="InterPro" id="IPR038729">
    <property type="entry name" value="Rad50/SbcC_AAA"/>
</dbReference>
<keyword evidence="7" id="KW-0479">Metal-binding</keyword>
<feature type="compositionally biased region" description="Polar residues" evidence="16">
    <location>
        <begin position="424"/>
        <end position="448"/>
    </location>
</feature>
<dbReference type="GO" id="GO:0051880">
    <property type="term" value="F:G-quadruplex DNA binding"/>
    <property type="evidence" value="ECO:0007669"/>
    <property type="project" value="TreeGrafter"/>
</dbReference>
<feature type="region of interest" description="Disordered" evidence="16">
    <location>
        <begin position="1062"/>
        <end position="1081"/>
    </location>
</feature>
<evidence type="ECO:0000256" key="9">
    <source>
        <dbReference type="ARBA" id="ARBA00022801"/>
    </source>
</evidence>
<dbReference type="GO" id="GO:0000722">
    <property type="term" value="P:telomere maintenance via recombination"/>
    <property type="evidence" value="ECO:0007669"/>
    <property type="project" value="TreeGrafter"/>
</dbReference>
<dbReference type="EMBL" id="JYNV01000283">
    <property type="protein sequence ID" value="KZM20220.1"/>
    <property type="molecule type" value="Genomic_DNA"/>
</dbReference>
<dbReference type="GO" id="GO:0006302">
    <property type="term" value="P:double-strand break repair"/>
    <property type="evidence" value="ECO:0007669"/>
    <property type="project" value="InterPro"/>
</dbReference>
<evidence type="ECO:0000256" key="11">
    <source>
        <dbReference type="ARBA" id="ARBA00023054"/>
    </source>
</evidence>
<dbReference type="GO" id="GO:0046872">
    <property type="term" value="F:metal ion binding"/>
    <property type="evidence" value="ECO:0007669"/>
    <property type="project" value="UniProtKB-KW"/>
</dbReference>
<evidence type="ECO:0000256" key="5">
    <source>
        <dbReference type="ARBA" id="ARBA00017893"/>
    </source>
</evidence>
<dbReference type="Pfam" id="PF13476">
    <property type="entry name" value="AAA_23"/>
    <property type="match status" value="1"/>
</dbReference>
<evidence type="ECO:0000256" key="8">
    <source>
        <dbReference type="ARBA" id="ARBA00022763"/>
    </source>
</evidence>
<name>A0A162YTL1_DIDRA</name>
<dbReference type="OrthoDB" id="18797at2759"/>
<evidence type="ECO:0000256" key="2">
    <source>
        <dbReference type="ARBA" id="ARBA00004123"/>
    </source>
</evidence>
<dbReference type="InterPro" id="IPR004584">
    <property type="entry name" value="Rad50_eukaryotes"/>
</dbReference>
<feature type="coiled-coil region" evidence="15">
    <location>
        <begin position="609"/>
        <end position="666"/>
    </location>
</feature>
<keyword evidence="12" id="KW-0234">DNA repair</keyword>
<feature type="coiled-coil region" evidence="15">
    <location>
        <begin position="704"/>
        <end position="792"/>
    </location>
</feature>
<evidence type="ECO:0000256" key="4">
    <source>
        <dbReference type="ARBA" id="ARBA00009439"/>
    </source>
</evidence>
<feature type="compositionally biased region" description="Basic and acidic residues" evidence="16">
    <location>
        <begin position="321"/>
        <end position="335"/>
    </location>
</feature>
<evidence type="ECO:0000256" key="15">
    <source>
        <dbReference type="SAM" id="Coils"/>
    </source>
</evidence>
<feature type="coiled-coil region" evidence="15">
    <location>
        <begin position="829"/>
        <end position="908"/>
    </location>
</feature>
<dbReference type="PANTHER" id="PTHR18867:SF12">
    <property type="entry name" value="DNA REPAIR PROTEIN RAD50"/>
    <property type="match status" value="1"/>
</dbReference>
<feature type="coiled-coil region" evidence="15">
    <location>
        <begin position="941"/>
        <end position="1048"/>
    </location>
</feature>
<evidence type="ECO:0000256" key="6">
    <source>
        <dbReference type="ARBA" id="ARBA00022454"/>
    </source>
</evidence>
<dbReference type="GO" id="GO:0016887">
    <property type="term" value="F:ATP hydrolysis activity"/>
    <property type="evidence" value="ECO:0007669"/>
    <property type="project" value="InterPro"/>
</dbReference>
<gene>
    <name evidence="18" type="ORF">ST47_g8628</name>
</gene>
<evidence type="ECO:0000256" key="1">
    <source>
        <dbReference type="ARBA" id="ARBA00001947"/>
    </source>
</evidence>
<evidence type="ECO:0000256" key="3">
    <source>
        <dbReference type="ARBA" id="ARBA00004286"/>
    </source>
</evidence>
<keyword evidence="11 15" id="KW-0175">Coiled coil</keyword>
<keyword evidence="8" id="KW-0227">DNA damage</keyword>
<feature type="domain" description="Rad50/SbcC-type AAA" evidence="17">
    <location>
        <begin position="7"/>
        <end position="243"/>
    </location>
</feature>
<dbReference type="STRING" id="5454.A0A162YTL1"/>
<keyword evidence="9" id="KW-0378">Hydrolase</keyword>
<comment type="caution">
    <text evidence="18">The sequence shown here is derived from an EMBL/GenBank/DDBJ whole genome shotgun (WGS) entry which is preliminary data.</text>
</comment>
<evidence type="ECO:0000313" key="19">
    <source>
        <dbReference type="Proteomes" id="UP000076837"/>
    </source>
</evidence>
<feature type="compositionally biased region" description="Basic and acidic residues" evidence="16">
    <location>
        <begin position="400"/>
        <end position="423"/>
    </location>
</feature>
<keyword evidence="13" id="KW-0539">Nucleus</keyword>
<evidence type="ECO:0000256" key="7">
    <source>
        <dbReference type="ARBA" id="ARBA00022723"/>
    </source>
</evidence>
<dbReference type="GO" id="GO:0000794">
    <property type="term" value="C:condensed nuclear chromosome"/>
    <property type="evidence" value="ECO:0007669"/>
    <property type="project" value="TreeGrafter"/>
</dbReference>
<keyword evidence="10" id="KW-0862">Zinc</keyword>
<comment type="similarity">
    <text evidence="4">Belongs to the SMC family. RAD50 subfamily.</text>
</comment>
<feature type="region of interest" description="Disordered" evidence="16">
    <location>
        <begin position="400"/>
        <end position="448"/>
    </location>
</feature>
<dbReference type="GO" id="GO:0070192">
    <property type="term" value="P:chromosome organization involved in meiotic cell cycle"/>
    <property type="evidence" value="ECO:0007669"/>
    <property type="project" value="TreeGrafter"/>
</dbReference>
<dbReference type="FunFam" id="3.40.50.300:FF:001195">
    <property type="entry name" value="DNA repair protein rad50"/>
    <property type="match status" value="1"/>
</dbReference>
<dbReference type="FunFam" id="3.40.50.300:FF:000947">
    <property type="entry name" value="DNA repair protein RAD50"/>
    <property type="match status" value="1"/>
</dbReference>
<organism evidence="18 19">
    <name type="scientific">Didymella rabiei</name>
    <name type="common">Chickpea ascochyta blight fungus</name>
    <name type="synonym">Mycosphaerella rabiei</name>
    <dbReference type="NCBI Taxonomy" id="5454"/>
    <lineage>
        <taxon>Eukaryota</taxon>
        <taxon>Fungi</taxon>
        <taxon>Dikarya</taxon>
        <taxon>Ascomycota</taxon>
        <taxon>Pezizomycotina</taxon>
        <taxon>Dothideomycetes</taxon>
        <taxon>Pleosporomycetidae</taxon>
        <taxon>Pleosporales</taxon>
        <taxon>Pleosporineae</taxon>
        <taxon>Didymellaceae</taxon>
        <taxon>Ascochyta</taxon>
    </lineage>
</organism>
<dbReference type="GO" id="GO:0003691">
    <property type="term" value="F:double-stranded telomeric DNA binding"/>
    <property type="evidence" value="ECO:0007669"/>
    <property type="project" value="TreeGrafter"/>
</dbReference>
<dbReference type="GO" id="GO:0030870">
    <property type="term" value="C:Mre11 complex"/>
    <property type="evidence" value="ECO:0007669"/>
    <property type="project" value="InterPro"/>
</dbReference>
<dbReference type="Proteomes" id="UP000076837">
    <property type="component" value="Unassembled WGS sequence"/>
</dbReference>